<sequence length="98" mass="11328">MWLVYIIYSKKSNKTYVGSSNNFKRRITQHNGNEVLSTRNKGPWVPLYVEFYPSEKLARHREKELKTSVGRRYLKKVINSIIEAWLGSSVLPARVSGG</sequence>
<dbReference type="Proteomes" id="UP000177939">
    <property type="component" value="Unassembled WGS sequence"/>
</dbReference>
<gene>
    <name evidence="2" type="ORF">A2477_02715</name>
</gene>
<comment type="caution">
    <text evidence="2">The sequence shown here is derived from an EMBL/GenBank/DDBJ whole genome shotgun (WGS) entry which is preliminary data.</text>
</comment>
<dbReference type="InterPro" id="IPR000305">
    <property type="entry name" value="GIY-YIG_endonuc"/>
</dbReference>
<dbReference type="InterPro" id="IPR035901">
    <property type="entry name" value="GIY-YIG_endonuc_sf"/>
</dbReference>
<proteinExistence type="predicted"/>
<organism evidence="2 3">
    <name type="scientific">Candidatus Falkowbacteria bacterium RIFOXYC2_FULL_47_12</name>
    <dbReference type="NCBI Taxonomy" id="1798004"/>
    <lineage>
        <taxon>Bacteria</taxon>
        <taxon>Candidatus Falkowiibacteriota</taxon>
    </lineage>
</organism>
<reference evidence="2 3" key="1">
    <citation type="journal article" date="2016" name="Nat. Commun.">
        <title>Thousands of microbial genomes shed light on interconnected biogeochemical processes in an aquifer system.</title>
        <authorList>
            <person name="Anantharaman K."/>
            <person name="Brown C.T."/>
            <person name="Hug L.A."/>
            <person name="Sharon I."/>
            <person name="Castelle C.J."/>
            <person name="Probst A.J."/>
            <person name="Thomas B.C."/>
            <person name="Singh A."/>
            <person name="Wilkins M.J."/>
            <person name="Karaoz U."/>
            <person name="Brodie E.L."/>
            <person name="Williams K.H."/>
            <person name="Hubbard S.S."/>
            <person name="Banfield J.F."/>
        </authorList>
    </citation>
    <scope>NUCLEOTIDE SEQUENCE [LARGE SCALE GENOMIC DNA]</scope>
</reference>
<evidence type="ECO:0000259" key="1">
    <source>
        <dbReference type="PROSITE" id="PS50164"/>
    </source>
</evidence>
<dbReference type="PROSITE" id="PS50164">
    <property type="entry name" value="GIY_YIG"/>
    <property type="match status" value="1"/>
</dbReference>
<dbReference type="EMBL" id="MFGL01000025">
    <property type="protein sequence ID" value="OGF40391.1"/>
    <property type="molecule type" value="Genomic_DNA"/>
</dbReference>
<name>A0A1F5TPD8_9BACT</name>
<accession>A0A1F5TPD8</accession>
<dbReference type="SUPFAM" id="SSF82771">
    <property type="entry name" value="GIY-YIG endonuclease"/>
    <property type="match status" value="1"/>
</dbReference>
<feature type="domain" description="GIY-YIG" evidence="1">
    <location>
        <begin position="1"/>
        <end position="75"/>
    </location>
</feature>
<evidence type="ECO:0000313" key="3">
    <source>
        <dbReference type="Proteomes" id="UP000177939"/>
    </source>
</evidence>
<dbReference type="AlphaFoldDB" id="A0A1F5TPD8"/>
<dbReference type="Pfam" id="PF01541">
    <property type="entry name" value="GIY-YIG"/>
    <property type="match status" value="1"/>
</dbReference>
<dbReference type="Gene3D" id="3.40.1440.10">
    <property type="entry name" value="GIY-YIG endonuclease"/>
    <property type="match status" value="1"/>
</dbReference>
<protein>
    <recommendedName>
        <fullName evidence="1">GIY-YIG domain-containing protein</fullName>
    </recommendedName>
</protein>
<evidence type="ECO:0000313" key="2">
    <source>
        <dbReference type="EMBL" id="OGF40391.1"/>
    </source>
</evidence>